<reference evidence="1" key="1">
    <citation type="submission" date="2018-10" db="EMBL/GenBank/DDBJ databases">
        <title>Hidden diversity of soil giant viruses.</title>
        <authorList>
            <person name="Schulz F."/>
            <person name="Alteio L."/>
            <person name="Goudeau D."/>
            <person name="Ryan E.M."/>
            <person name="Malmstrom R.R."/>
            <person name="Blanchard J."/>
            <person name="Woyke T."/>
        </authorList>
    </citation>
    <scope>NUCLEOTIDE SEQUENCE</scope>
    <source>
        <strain evidence="1">HAV1</strain>
    </source>
</reference>
<dbReference type="EMBL" id="MK072245">
    <property type="protein sequence ID" value="AYV80609.1"/>
    <property type="molecule type" value="Genomic_DNA"/>
</dbReference>
<sequence length="36" mass="4087">MAEEKKSTGEITRFELHRKSGCSSADCLDYSYSVKE</sequence>
<proteinExistence type="predicted"/>
<gene>
    <name evidence="1" type="ORF">Harvfovirus3_54</name>
</gene>
<accession>A0A3G5A539</accession>
<evidence type="ECO:0000313" key="1">
    <source>
        <dbReference type="EMBL" id="AYV80609.1"/>
    </source>
</evidence>
<name>A0A3G5A539_9VIRU</name>
<protein>
    <submittedName>
        <fullName evidence="1">Uncharacterized protein</fullName>
    </submittedName>
</protein>
<organism evidence="1">
    <name type="scientific">Harvfovirus sp</name>
    <dbReference type="NCBI Taxonomy" id="2487768"/>
    <lineage>
        <taxon>Viruses</taxon>
        <taxon>Varidnaviria</taxon>
        <taxon>Bamfordvirae</taxon>
        <taxon>Nucleocytoviricota</taxon>
        <taxon>Megaviricetes</taxon>
        <taxon>Imitervirales</taxon>
        <taxon>Mimiviridae</taxon>
        <taxon>Klosneuvirinae</taxon>
    </lineage>
</organism>